<feature type="transmembrane region" description="Helical" evidence="8">
    <location>
        <begin position="474"/>
        <end position="497"/>
    </location>
</feature>
<dbReference type="EnsemblMetazoa" id="XM_028289522.2">
    <property type="protein sequence ID" value="XP_028145323.2"/>
    <property type="gene ID" value="LOC114338892"/>
</dbReference>
<evidence type="ECO:0000256" key="3">
    <source>
        <dbReference type="ARBA" id="ARBA00022475"/>
    </source>
</evidence>
<organism evidence="9 10">
    <name type="scientific">Diabrotica virgifera virgifera</name>
    <name type="common">western corn rootworm</name>
    <dbReference type="NCBI Taxonomy" id="50390"/>
    <lineage>
        <taxon>Eukaryota</taxon>
        <taxon>Metazoa</taxon>
        <taxon>Ecdysozoa</taxon>
        <taxon>Arthropoda</taxon>
        <taxon>Hexapoda</taxon>
        <taxon>Insecta</taxon>
        <taxon>Pterygota</taxon>
        <taxon>Neoptera</taxon>
        <taxon>Endopterygota</taxon>
        <taxon>Coleoptera</taxon>
        <taxon>Polyphaga</taxon>
        <taxon>Cucujiformia</taxon>
        <taxon>Chrysomeloidea</taxon>
        <taxon>Chrysomelidae</taxon>
        <taxon>Galerucinae</taxon>
        <taxon>Diabroticina</taxon>
        <taxon>Diabroticites</taxon>
        <taxon>Diabrotica</taxon>
    </lineage>
</organism>
<proteinExistence type="inferred from homology"/>
<evidence type="ECO:0000313" key="10">
    <source>
        <dbReference type="Proteomes" id="UP001652700"/>
    </source>
</evidence>
<keyword evidence="5 8" id="KW-1133">Transmembrane helix</keyword>
<comment type="similarity">
    <text evidence="2">Belongs to the CD36 family.</text>
</comment>
<dbReference type="GeneID" id="114338892"/>
<dbReference type="InterPro" id="IPR002159">
    <property type="entry name" value="CD36_fam"/>
</dbReference>
<dbReference type="Proteomes" id="UP001652700">
    <property type="component" value="Unplaced"/>
</dbReference>
<keyword evidence="7" id="KW-0325">Glycoprotein</keyword>
<dbReference type="RefSeq" id="XP_028145323.2">
    <property type="nucleotide sequence ID" value="XM_028289522.2"/>
</dbReference>
<evidence type="ECO:0000313" key="9">
    <source>
        <dbReference type="EnsemblMetazoa" id="XP_028145323.2"/>
    </source>
</evidence>
<evidence type="ECO:0000256" key="6">
    <source>
        <dbReference type="ARBA" id="ARBA00023136"/>
    </source>
</evidence>
<accession>A0ABM5IWF2</accession>
<feature type="transmembrane region" description="Helical" evidence="8">
    <location>
        <begin position="12"/>
        <end position="32"/>
    </location>
</feature>
<evidence type="ECO:0000256" key="7">
    <source>
        <dbReference type="ARBA" id="ARBA00023180"/>
    </source>
</evidence>
<sequence>MREIKYTFNKKILTLALVGVIMVCSSCLIHLYNPLQLLVNKMARIEPGNFLYGLWQAPPYAPTLRFYIFNVTNPQEFLRGEEKLNLTEVGPYCYREHLTHENASFNAEDGTINFNPLRKMTVYPECSIGNASVDRLLVPNIPLIGIQSFLSNSSFITNIGFSSLSATLGAEPFLNLTIQEYLWGYSDKLVSIANEFVPSWIDFGTFGIFERLLSRDNGNNVSIAIYPERRKTRYPNILTENETLADYHIINWNGKQGLPEWGYDSSDEAISSTKRCQLVEGAFDGTFYPRPMTKTSITLFRKAFCRPVSLQFVEEGYTKQGFRSYNYKMPNNMFASPEENKDNECFCFNGECPGKGLQNIGPCYYDIPIVLSQPHFLNSPKEIVESVNGMNPSDEKHSSLAKMQPDIGVPLDESALRIQINLGVKETKFNSKTRPFNGLTLPILWIELSCDELSPLVNFLLRAAVDVAPILQKVVVYLLGILGLAFISGAALLTLFFTKANVPRSLSIASEYSPLPLITIPAQYFKEKDFRISK</sequence>
<keyword evidence="10" id="KW-1185">Reference proteome</keyword>
<dbReference type="PANTHER" id="PTHR11923:SF104">
    <property type="entry name" value="FI07620P"/>
    <property type="match status" value="1"/>
</dbReference>
<evidence type="ECO:0000256" key="5">
    <source>
        <dbReference type="ARBA" id="ARBA00022989"/>
    </source>
</evidence>
<evidence type="ECO:0000256" key="2">
    <source>
        <dbReference type="ARBA" id="ARBA00010532"/>
    </source>
</evidence>
<reference evidence="9" key="1">
    <citation type="submission" date="2025-05" db="UniProtKB">
        <authorList>
            <consortium name="EnsemblMetazoa"/>
        </authorList>
    </citation>
    <scope>IDENTIFICATION</scope>
</reference>
<dbReference type="PANTHER" id="PTHR11923">
    <property type="entry name" value="SCAVENGER RECEPTOR CLASS B TYPE-1 SR-B1"/>
    <property type="match status" value="1"/>
</dbReference>
<keyword evidence="4 8" id="KW-0812">Transmembrane</keyword>
<keyword evidence="6 8" id="KW-0472">Membrane</keyword>
<keyword evidence="3" id="KW-1003">Cell membrane</keyword>
<dbReference type="PRINTS" id="PR01609">
    <property type="entry name" value="CD36FAMILY"/>
</dbReference>
<comment type="subcellular location">
    <subcellularLocation>
        <location evidence="1">Cell membrane</location>
    </subcellularLocation>
</comment>
<evidence type="ECO:0008006" key="11">
    <source>
        <dbReference type="Google" id="ProtNLM"/>
    </source>
</evidence>
<protein>
    <recommendedName>
        <fullName evidence="11">Scavenger receptor class B member 1-like</fullName>
    </recommendedName>
</protein>
<evidence type="ECO:0000256" key="8">
    <source>
        <dbReference type="SAM" id="Phobius"/>
    </source>
</evidence>
<name>A0ABM5IWF2_DIAVI</name>
<dbReference type="Pfam" id="PF01130">
    <property type="entry name" value="CD36"/>
    <property type="match status" value="1"/>
</dbReference>
<evidence type="ECO:0000256" key="1">
    <source>
        <dbReference type="ARBA" id="ARBA00004236"/>
    </source>
</evidence>
<evidence type="ECO:0000256" key="4">
    <source>
        <dbReference type="ARBA" id="ARBA00022692"/>
    </source>
</evidence>